<sequence>MNYPLKVLVIEAHPDEAEMYAGGTMRLLADKGAAVKFMSLTNGDAGHHLMERGPLKRRRAREAYAAARLLGVLDYEILDNHDGELMPDLALRQKVISAICRWQADVVITFHDECDGHLDNRNAARVVREAVGFSGNANIVGDVPALERAPICLKMTDYGAIGVHRHDVVFDGDASIEAKLKACAAHATQFLEYAPFERGFLDEAEVATDWPSQRALVLKHWPEFMYALEEMRPALRARYGEARGNAIQFAESFDLAGYGRKVTSQEVADVFGI</sequence>
<dbReference type="PANTHER" id="PTHR12993">
    <property type="entry name" value="N-ACETYLGLUCOSAMINYL-PHOSPHATIDYLINOSITOL DE-N-ACETYLASE-RELATED"/>
    <property type="match status" value="1"/>
</dbReference>
<dbReference type="InterPro" id="IPR024078">
    <property type="entry name" value="LmbE-like_dom_sf"/>
</dbReference>
<keyword evidence="2" id="KW-1185">Reference proteome</keyword>
<dbReference type="EMBL" id="CP041690">
    <property type="protein sequence ID" value="QEE20103.1"/>
    <property type="molecule type" value="Genomic_DNA"/>
</dbReference>
<dbReference type="GO" id="GO:0016811">
    <property type="term" value="F:hydrolase activity, acting on carbon-nitrogen (but not peptide) bonds, in linear amides"/>
    <property type="evidence" value="ECO:0007669"/>
    <property type="project" value="TreeGrafter"/>
</dbReference>
<dbReference type="AlphaFoldDB" id="A0A5B9DLT5"/>
<dbReference type="SUPFAM" id="SSF102588">
    <property type="entry name" value="LmbE-like"/>
    <property type="match status" value="1"/>
</dbReference>
<organism evidence="1 2">
    <name type="scientific">Paradevosia tibetensis</name>
    <dbReference type="NCBI Taxonomy" id="1447062"/>
    <lineage>
        <taxon>Bacteria</taxon>
        <taxon>Pseudomonadati</taxon>
        <taxon>Pseudomonadota</taxon>
        <taxon>Alphaproteobacteria</taxon>
        <taxon>Hyphomicrobiales</taxon>
        <taxon>Devosiaceae</taxon>
        <taxon>Paradevosia</taxon>
    </lineage>
</organism>
<name>A0A5B9DLT5_9HYPH</name>
<dbReference type="PANTHER" id="PTHR12993:SF11">
    <property type="entry name" value="N-ACETYLGLUCOSAMINYL-PHOSPHATIDYLINOSITOL DE-N-ACETYLASE"/>
    <property type="match status" value="1"/>
</dbReference>
<evidence type="ECO:0000313" key="1">
    <source>
        <dbReference type="EMBL" id="QEE20103.1"/>
    </source>
</evidence>
<dbReference type="Gene3D" id="3.40.50.10320">
    <property type="entry name" value="LmbE-like"/>
    <property type="match status" value="1"/>
</dbReference>
<gene>
    <name evidence="1" type="ORF">FNA67_07905</name>
</gene>
<proteinExistence type="predicted"/>
<dbReference type="Pfam" id="PF02585">
    <property type="entry name" value="PIG-L"/>
    <property type="match status" value="1"/>
</dbReference>
<dbReference type="RefSeq" id="WP_147655660.1">
    <property type="nucleotide sequence ID" value="NZ_BMFM01000001.1"/>
</dbReference>
<dbReference type="Proteomes" id="UP000321062">
    <property type="component" value="Chromosome"/>
</dbReference>
<evidence type="ECO:0000313" key="2">
    <source>
        <dbReference type="Proteomes" id="UP000321062"/>
    </source>
</evidence>
<dbReference type="KEGG" id="yti:FNA67_07905"/>
<accession>A0A5B9DLT5</accession>
<protein>
    <submittedName>
        <fullName evidence="1">PIG-L family deacetylase</fullName>
    </submittedName>
</protein>
<dbReference type="InterPro" id="IPR003737">
    <property type="entry name" value="GlcNAc_PI_deacetylase-related"/>
</dbReference>
<dbReference type="OrthoDB" id="9790023at2"/>
<reference evidence="1 2" key="1">
    <citation type="journal article" date="2015" name="Int. J. Syst. Evol. Microbiol.">
        <title>Youhaiella tibetensis gen. nov., sp. nov., isolated from subsurface sediment.</title>
        <authorList>
            <person name="Wang Y.X."/>
            <person name="Huang F.Q."/>
            <person name="Nogi Y."/>
            <person name="Pang S.J."/>
            <person name="Wang P.K."/>
            <person name="Lv J."/>
        </authorList>
    </citation>
    <scope>NUCLEOTIDE SEQUENCE [LARGE SCALE GENOMIC DNA]</scope>
    <source>
        <strain evidence="2">fig4</strain>
    </source>
</reference>